<feature type="compositionally biased region" description="Acidic residues" evidence="8">
    <location>
        <begin position="112"/>
        <end position="158"/>
    </location>
</feature>
<dbReference type="InterPro" id="IPR012173">
    <property type="entry name" value="Mpp10"/>
</dbReference>
<dbReference type="GO" id="GO:0032040">
    <property type="term" value="C:small-subunit processome"/>
    <property type="evidence" value="ECO:0007669"/>
    <property type="project" value="TreeGrafter"/>
</dbReference>
<dbReference type="EMBL" id="VTPC01001125">
    <property type="protein sequence ID" value="KAF2903017.1"/>
    <property type="molecule type" value="Genomic_DNA"/>
</dbReference>
<evidence type="ECO:0000256" key="8">
    <source>
        <dbReference type="SAM" id="MobiDB-lite"/>
    </source>
</evidence>
<feature type="compositionally biased region" description="Basic and acidic residues" evidence="8">
    <location>
        <begin position="533"/>
        <end position="546"/>
    </location>
</feature>
<comment type="caution">
    <text evidence="9">The sequence shown here is derived from an EMBL/GenBank/DDBJ whole genome shotgun (WGS) entry which is preliminary data.</text>
</comment>
<keyword evidence="10" id="KW-1185">Reference proteome</keyword>
<feature type="region of interest" description="Disordered" evidence="8">
    <location>
        <begin position="605"/>
        <end position="627"/>
    </location>
</feature>
<dbReference type="GO" id="GO:0006364">
    <property type="term" value="P:rRNA processing"/>
    <property type="evidence" value="ECO:0007669"/>
    <property type="project" value="UniProtKB-KW"/>
</dbReference>
<keyword evidence="4 7" id="KW-0539">Nucleus</keyword>
<keyword evidence="2 7" id="KW-0690">Ribosome biogenesis</keyword>
<feature type="compositionally biased region" description="Basic and acidic residues" evidence="8">
    <location>
        <begin position="557"/>
        <end position="582"/>
    </location>
</feature>
<feature type="compositionally biased region" description="Basic and acidic residues" evidence="8">
    <location>
        <begin position="186"/>
        <end position="200"/>
    </location>
</feature>
<feature type="region of interest" description="Disordered" evidence="8">
    <location>
        <begin position="108"/>
        <end position="165"/>
    </location>
</feature>
<feature type="compositionally biased region" description="Basic residues" evidence="8">
    <location>
        <begin position="523"/>
        <end position="532"/>
    </location>
</feature>
<feature type="region of interest" description="Disordered" evidence="8">
    <location>
        <begin position="490"/>
        <end position="589"/>
    </location>
</feature>
<feature type="region of interest" description="Disordered" evidence="8">
    <location>
        <begin position="185"/>
        <end position="304"/>
    </location>
</feature>
<evidence type="ECO:0000313" key="10">
    <source>
        <dbReference type="Proteomes" id="UP000801492"/>
    </source>
</evidence>
<name>A0A8K0DGB2_IGNLU</name>
<dbReference type="Pfam" id="PF04006">
    <property type="entry name" value="Mpp10"/>
    <property type="match status" value="1"/>
</dbReference>
<keyword evidence="5 7" id="KW-0687">Ribonucleoprotein</keyword>
<proteinExistence type="inferred from homology"/>
<dbReference type="PIRSF" id="PIRSF017300">
    <property type="entry name" value="snoRNP_Mpp10"/>
    <property type="match status" value="1"/>
</dbReference>
<dbReference type="OrthoDB" id="445326at2759"/>
<evidence type="ECO:0000256" key="2">
    <source>
        <dbReference type="ARBA" id="ARBA00022517"/>
    </source>
</evidence>
<dbReference type="GO" id="GO:0005732">
    <property type="term" value="C:sno(s)RNA-containing ribonucleoprotein complex"/>
    <property type="evidence" value="ECO:0007669"/>
    <property type="project" value="UniProtKB-UniRule"/>
</dbReference>
<dbReference type="GO" id="GO:0034457">
    <property type="term" value="C:Mpp10 complex"/>
    <property type="evidence" value="ECO:0007669"/>
    <property type="project" value="UniProtKB-UniRule"/>
</dbReference>
<dbReference type="PANTHER" id="PTHR17039:SF0">
    <property type="entry name" value="U3 SMALL NUCLEOLAR RIBONUCLEOPROTEIN PROTEIN MPP10"/>
    <property type="match status" value="1"/>
</dbReference>
<evidence type="ECO:0000256" key="7">
    <source>
        <dbReference type="PIRNR" id="PIRNR017300"/>
    </source>
</evidence>
<evidence type="ECO:0000313" key="9">
    <source>
        <dbReference type="EMBL" id="KAF2903017.1"/>
    </source>
</evidence>
<evidence type="ECO:0000256" key="1">
    <source>
        <dbReference type="ARBA" id="ARBA00004604"/>
    </source>
</evidence>
<dbReference type="Proteomes" id="UP000801492">
    <property type="component" value="Unassembled WGS sequence"/>
</dbReference>
<comment type="subcellular location">
    <subcellularLocation>
        <location evidence="1 7">Nucleus</location>
        <location evidence="1 7">Nucleolus</location>
    </subcellularLocation>
</comment>
<sequence length="627" mass="72764">MDNKTISLTNIIDTFQKVSNKPETFISSQESFANDLRCLLKNTYDFTKTEEFKSIRSSALPELIIENFDLEQIWQQVELQNDEVLNKSVTNVSRLAVAKNRLLFEDVNKDEDTNESDNVNNEDDDESDNVNNEDEEELEMDESDEDENNVSDNEEEPEDKSNKKLKSSIVDDEFFKLNEMNNFLLSEEKKLNKPTKKMDTDSESEESVDMFEAGSEHEEDDDFEGNDKLNNPRYKDFFGTKTQQRMEREKRQMMLNGNEHSDDEDDKHQVDDDDNNDETDNENEEDQENVEDDDENKQKSSLELREERLKMKIKEIEEAAVNEKPWQLKGEVTAESRPENSLLQEVLEFDLTTRPAPVITEETTHLLEDVIKQRIKDKAFDDVVRKEKPVENVLEFKKKLLLDQEKSKESLAQIYEKEYVQQRDALNPEVADKEEEEPSLHQEIKTMMHSLFTKLDALSNFHFTPKPAAPELKIVSNLPAISMEEVAPVASSDATLLAPEEIKRKNKGDIIGKSERTGTDKKRERRKKKQKQREHAKEKEKREKAIQKVNPGLGNKYSKEKARKMLERVSKDKNVDKMDESLGAKSVKSSTAFFTQLQDEVKQQIRSKTNVKNNKNSKAMNAKKIKL</sequence>
<evidence type="ECO:0000256" key="5">
    <source>
        <dbReference type="ARBA" id="ARBA00023274"/>
    </source>
</evidence>
<evidence type="ECO:0000256" key="6">
    <source>
        <dbReference type="ARBA" id="ARBA00029455"/>
    </source>
</evidence>
<keyword evidence="3 7" id="KW-0698">rRNA processing</keyword>
<feature type="compositionally biased region" description="Acidic residues" evidence="8">
    <location>
        <begin position="261"/>
        <end position="295"/>
    </location>
</feature>
<comment type="similarity">
    <text evidence="6 7">Belongs to the MPP10 family.</text>
</comment>
<protein>
    <recommendedName>
        <fullName evidence="7">U3 small nucleolar ribonucleoprotein protein MPP10</fullName>
    </recommendedName>
</protein>
<evidence type="ECO:0000256" key="3">
    <source>
        <dbReference type="ARBA" id="ARBA00022552"/>
    </source>
</evidence>
<organism evidence="9 10">
    <name type="scientific">Ignelater luminosus</name>
    <name type="common">Cucubano</name>
    <name type="synonym">Pyrophorus luminosus</name>
    <dbReference type="NCBI Taxonomy" id="2038154"/>
    <lineage>
        <taxon>Eukaryota</taxon>
        <taxon>Metazoa</taxon>
        <taxon>Ecdysozoa</taxon>
        <taxon>Arthropoda</taxon>
        <taxon>Hexapoda</taxon>
        <taxon>Insecta</taxon>
        <taxon>Pterygota</taxon>
        <taxon>Neoptera</taxon>
        <taxon>Endopterygota</taxon>
        <taxon>Coleoptera</taxon>
        <taxon>Polyphaga</taxon>
        <taxon>Elateriformia</taxon>
        <taxon>Elateroidea</taxon>
        <taxon>Elateridae</taxon>
        <taxon>Agrypninae</taxon>
        <taxon>Pyrophorini</taxon>
        <taxon>Ignelater</taxon>
    </lineage>
</organism>
<comment type="function">
    <text evidence="7">Involved in nucleolar processing of pre-18S ribosomal RNA.</text>
</comment>
<dbReference type="AlphaFoldDB" id="A0A8K0DGB2"/>
<dbReference type="PANTHER" id="PTHR17039">
    <property type="entry name" value="U3 SMALL NUCLEOLAR RIBONUCLEOPROTEIN PROTEIN MPP10"/>
    <property type="match status" value="1"/>
</dbReference>
<accession>A0A8K0DGB2</accession>
<gene>
    <name evidence="9" type="ORF">ILUMI_03186</name>
</gene>
<feature type="compositionally biased region" description="Basic and acidic residues" evidence="8">
    <location>
        <begin position="233"/>
        <end position="252"/>
    </location>
</feature>
<feature type="compositionally biased region" description="Basic and acidic residues" evidence="8">
    <location>
        <begin position="500"/>
        <end position="522"/>
    </location>
</feature>
<reference evidence="9" key="1">
    <citation type="submission" date="2019-08" db="EMBL/GenBank/DDBJ databases">
        <title>The genome of the North American firefly Photinus pyralis.</title>
        <authorList>
            <consortium name="Photinus pyralis genome working group"/>
            <person name="Fallon T.R."/>
            <person name="Sander Lower S.E."/>
            <person name="Weng J.-K."/>
        </authorList>
    </citation>
    <scope>NUCLEOTIDE SEQUENCE</scope>
    <source>
        <strain evidence="9">TRF0915ILg1</strain>
        <tissue evidence="9">Whole body</tissue>
    </source>
</reference>
<evidence type="ECO:0000256" key="4">
    <source>
        <dbReference type="ARBA" id="ARBA00023242"/>
    </source>
</evidence>
<feature type="compositionally biased region" description="Low complexity" evidence="8">
    <location>
        <begin position="607"/>
        <end position="620"/>
    </location>
</feature>